<dbReference type="GO" id="GO:0006950">
    <property type="term" value="P:response to stress"/>
    <property type="evidence" value="ECO:0007669"/>
    <property type="project" value="TreeGrafter"/>
</dbReference>
<dbReference type="PROSITE" id="PS50995">
    <property type="entry name" value="HTH_MARR_2"/>
    <property type="match status" value="1"/>
</dbReference>
<dbReference type="EMBL" id="JACHMY010000001">
    <property type="protein sequence ID" value="MBB5839357.1"/>
    <property type="molecule type" value="Genomic_DNA"/>
</dbReference>
<dbReference type="PANTHER" id="PTHR33164:SF57">
    <property type="entry name" value="MARR-FAMILY TRANSCRIPTIONAL REGULATOR"/>
    <property type="match status" value="1"/>
</dbReference>
<feature type="domain" description="HTH marR-type" evidence="1">
    <location>
        <begin position="7"/>
        <end position="136"/>
    </location>
</feature>
<dbReference type="Pfam" id="PF12802">
    <property type="entry name" value="MarR_2"/>
    <property type="match status" value="1"/>
</dbReference>
<dbReference type="PANTHER" id="PTHR33164">
    <property type="entry name" value="TRANSCRIPTIONAL REGULATOR, MARR FAMILY"/>
    <property type="match status" value="1"/>
</dbReference>
<dbReference type="InterPro" id="IPR036388">
    <property type="entry name" value="WH-like_DNA-bd_sf"/>
</dbReference>
<dbReference type="AlphaFoldDB" id="A0A7W9MXH3"/>
<dbReference type="Gene3D" id="1.10.10.10">
    <property type="entry name" value="Winged helix-like DNA-binding domain superfamily/Winged helix DNA-binding domain"/>
    <property type="match status" value="1"/>
</dbReference>
<dbReference type="InterPro" id="IPR036390">
    <property type="entry name" value="WH_DNA-bd_sf"/>
</dbReference>
<proteinExistence type="predicted"/>
<gene>
    <name evidence="2" type="ORF">HDA39_006091</name>
</gene>
<dbReference type="GO" id="GO:0003700">
    <property type="term" value="F:DNA-binding transcription factor activity"/>
    <property type="evidence" value="ECO:0007669"/>
    <property type="project" value="InterPro"/>
</dbReference>
<dbReference type="Proteomes" id="UP000549971">
    <property type="component" value="Unassembled WGS sequence"/>
</dbReference>
<protein>
    <submittedName>
        <fullName evidence="2">DNA-binding MarR family transcriptional regulator</fullName>
    </submittedName>
</protein>
<evidence type="ECO:0000259" key="1">
    <source>
        <dbReference type="PROSITE" id="PS50995"/>
    </source>
</evidence>
<keyword evidence="2" id="KW-0238">DNA-binding</keyword>
<name>A0A7W9MXH3_9ACTN</name>
<dbReference type="InterPro" id="IPR000835">
    <property type="entry name" value="HTH_MarR-typ"/>
</dbReference>
<organism evidence="2 3">
    <name type="scientific">Kribbella italica</name>
    <dbReference type="NCBI Taxonomy" id="1540520"/>
    <lineage>
        <taxon>Bacteria</taxon>
        <taxon>Bacillati</taxon>
        <taxon>Actinomycetota</taxon>
        <taxon>Actinomycetes</taxon>
        <taxon>Propionibacteriales</taxon>
        <taxon>Kribbellaceae</taxon>
        <taxon>Kribbella</taxon>
    </lineage>
</organism>
<reference evidence="2 3" key="1">
    <citation type="submission" date="2020-08" db="EMBL/GenBank/DDBJ databases">
        <title>Sequencing the genomes of 1000 actinobacteria strains.</title>
        <authorList>
            <person name="Klenk H.-P."/>
        </authorList>
    </citation>
    <scope>NUCLEOTIDE SEQUENCE [LARGE SCALE GENOMIC DNA]</scope>
    <source>
        <strain evidence="2 3">DSM 28967</strain>
    </source>
</reference>
<dbReference type="InterPro" id="IPR039422">
    <property type="entry name" value="MarR/SlyA-like"/>
</dbReference>
<evidence type="ECO:0000313" key="2">
    <source>
        <dbReference type="EMBL" id="MBB5839357.1"/>
    </source>
</evidence>
<sequence>MPSADPVAEVEAAMIAVRRRQTRRVFAAETGGDASQQVLDALEAAGPLGVNGVADALGVDQPRASKLVAAAVTAGLVRRDADQHDGRRTVLVLTDAGRDRLTEVHTHRRARFTGAMQTWSAAEQQTFADLLTRFVSAL</sequence>
<dbReference type="GO" id="GO:0003677">
    <property type="term" value="F:DNA binding"/>
    <property type="evidence" value="ECO:0007669"/>
    <property type="project" value="UniProtKB-KW"/>
</dbReference>
<comment type="caution">
    <text evidence="2">The sequence shown here is derived from an EMBL/GenBank/DDBJ whole genome shotgun (WGS) entry which is preliminary data.</text>
</comment>
<accession>A0A7W9MXH3</accession>
<evidence type="ECO:0000313" key="3">
    <source>
        <dbReference type="Proteomes" id="UP000549971"/>
    </source>
</evidence>
<keyword evidence="3" id="KW-1185">Reference proteome</keyword>
<dbReference type="SMART" id="SM00347">
    <property type="entry name" value="HTH_MARR"/>
    <property type="match status" value="1"/>
</dbReference>
<dbReference type="SUPFAM" id="SSF46785">
    <property type="entry name" value="Winged helix' DNA-binding domain"/>
    <property type="match status" value="1"/>
</dbReference>
<dbReference type="RefSeq" id="WP_184800964.1">
    <property type="nucleotide sequence ID" value="NZ_JACHMY010000001.1"/>
</dbReference>